<dbReference type="PANTHER" id="PTHR11977">
    <property type="entry name" value="VILLIN"/>
    <property type="match status" value="1"/>
</dbReference>
<evidence type="ECO:0000259" key="2">
    <source>
        <dbReference type="Pfam" id="PF13254"/>
    </source>
</evidence>
<feature type="compositionally biased region" description="Basic and acidic residues" evidence="1">
    <location>
        <begin position="1"/>
        <end position="17"/>
    </location>
</feature>
<sequence length="1802" mass="194149">MAEEEKTGSMAEDKDLDPSEFVQHIRQLGAQRDQQDLDRVRRLEEELIKGKSERMARRAERARSISPDKPATPQSVSAAASPRTVQDKAASTPTPAMSPPPLDAMHDDAEAKKPATSAAALGRSGTLSWKQRPQSGSGRRPLSMAASSRDTSEPPSPERSPSRASVAQSLDTRSPSPSSRANSGRNSAVLSNRFSSNTSLSGGDADGPAPTRSPMPTLDSQKFAPPTTAADATDGGDGAGSSRALAMSPTQGRISPERERPTTPGRPASPTKGMGGFVQSAMLKRSDSVSKRWSTQTPPVLNRQNSTLSSRGSVAGGLGTLPKMERPNSLTRDNSLESTSRPTSSSSNLTVTRDATPKDEFVKPALPHRHSRSKSVASNFSEYDHSQDDAPPTPSRRWSPNKSSWLESALNKPESPKMKPQAPPPPQPAWMTEINRIKQQRSSVDLGRGSPLHSPSLSGRSSPVKDFASGRISPMKELSSGRTSPVKELGSGRTSPIKEFQLRPASARNFEFPPKEPKEQTPKKVEEQPSKKLEDLTPKKLEKLSEPFSTPNPLISPKPSIIGKKEEVREPEKTPSRPESVLSPTSVVGEDQPSKDHLTLATEVPQTSSDEISTPTNSKPVASRFARDSPRLVPAVKPKSTTPPKKDFRAGLKSRQQPTTDTPKNENSSELQNVFGKLRRAETKNYVAPDPLKDNILRGKEALNVTGGPKPTVRRDEFRQSLIITKEAMLEKAKESGSTLGRSDSISQPAETPEAIAIREKLTRSDSTSRPPSPQKQQSTPEAIARKKSLRTSVRPVMADLVPQPAPLFAAKEPAKASKLADRFNPALASMLARGPAPLNTTKSPSNGTPTESATTPAQGEKGGPAPELQHMTKDRARGPKRRAPRAKEAAAEAEKAPEKVTTTAAVPLAQPVRVLSSSEPPKTDGPLEELPVRRLATKQSFAERPATPAKSARVASGNFGKPSTPELPRKPSMADLSRRVSGLQGSSQSPRPESIGSPRASPVISKRSSSIELSRRISGLHGSPQSPRQPPVISKRSSSIELSRRVSGLQGPQPELVGSPRMSSPGIPRKPSMIELSRRVSGLSGPPQSPRPESIGSPKLSSPEISRKPASLVSDRKSSGAQFTPQRSSLSSQSSSPSSVVNIISKPSSPSVLNMKPSSPSPAALSMFQPKPTIAPKPAPPSPSVVSSRFSRPLPTLPSKPSIELPKLTAPTDMPPSDTETSPTTSTISVKSASSMWGRQPSPAPKGKFPIKLPTRADERAAMQDAGLIRSPQPEALETKPLPPKPLEHKPKPAGLGFMGGLGSLVAARSRESSPQLTKDLPASPPPSAGRPQSESSKAPPAPEKPTGMFAEFFDDAPVTEGQLADNIDTEHILKSPPLDLGPGGKIRTVRKEMLKVTVDGRLSPVHVQEEHVLFRECMYLCTHVYGDSKGARHTDVYLWAGNGVAESTLEDAQTFAKNHARHQQGRLLVVRQGHETPNFFEALGGILMTRRGSKPESTEFMLCGRRHLGHLAFDEVDYSLKSLCSAFPYLISTSTGKVFLWKGRGCSAEELSGARLMGMDLAPTGDFVEVDEGSEPAALLNVFPPSSVAGKAPVIPRSADHWRYKANSDRYRVRLFKLEQQQETLGWGQTSLQVSSSFFGRLRRPSWGPALSPTSTGPHAELGPQTPLTPKTPRSPVTTKVVEIMPFCQRDLEPEHVYVLDAFFEMYIIVGSLSRSQAQAFSTALLFAQEYGMLAVSEEDRPFMPFTNVVLEGVPRDMKAIFRHWEDALIPAAGLMSGKLGRGKSLRIVGLEKAIEATRR</sequence>
<dbReference type="Gene3D" id="3.40.20.10">
    <property type="entry name" value="Severin"/>
    <property type="match status" value="3"/>
</dbReference>
<feature type="compositionally biased region" description="Polar residues" evidence="1">
    <location>
        <begin position="604"/>
        <end position="620"/>
    </location>
</feature>
<dbReference type="GO" id="GO:0008154">
    <property type="term" value="P:actin polymerization or depolymerization"/>
    <property type="evidence" value="ECO:0007669"/>
    <property type="project" value="TreeGrafter"/>
</dbReference>
<feature type="region of interest" description="Disordered" evidence="1">
    <location>
        <begin position="1310"/>
        <end position="1350"/>
    </location>
</feature>
<dbReference type="GO" id="GO:0051015">
    <property type="term" value="F:actin filament binding"/>
    <property type="evidence" value="ECO:0007669"/>
    <property type="project" value="InterPro"/>
</dbReference>
<feature type="domain" description="DUF7904" evidence="3">
    <location>
        <begin position="1395"/>
        <end position="1493"/>
    </location>
</feature>
<dbReference type="EMBL" id="ML977518">
    <property type="protein sequence ID" value="KAF2124696.1"/>
    <property type="molecule type" value="Genomic_DNA"/>
</dbReference>
<reference evidence="4" key="1">
    <citation type="journal article" date="2020" name="Stud. Mycol.">
        <title>101 Dothideomycetes genomes: a test case for predicting lifestyles and emergence of pathogens.</title>
        <authorList>
            <person name="Haridas S."/>
            <person name="Albert R."/>
            <person name="Binder M."/>
            <person name="Bloem J."/>
            <person name="Labutti K."/>
            <person name="Salamov A."/>
            <person name="Andreopoulos B."/>
            <person name="Baker S."/>
            <person name="Barry K."/>
            <person name="Bills G."/>
            <person name="Bluhm B."/>
            <person name="Cannon C."/>
            <person name="Castanera R."/>
            <person name="Culley D."/>
            <person name="Daum C."/>
            <person name="Ezra D."/>
            <person name="Gonzalez J."/>
            <person name="Henrissat B."/>
            <person name="Kuo A."/>
            <person name="Liang C."/>
            <person name="Lipzen A."/>
            <person name="Lutzoni F."/>
            <person name="Magnuson J."/>
            <person name="Mondo S."/>
            <person name="Nolan M."/>
            <person name="Ohm R."/>
            <person name="Pangilinan J."/>
            <person name="Park H.-J."/>
            <person name="Ramirez L."/>
            <person name="Alfaro M."/>
            <person name="Sun H."/>
            <person name="Tritt A."/>
            <person name="Yoshinaga Y."/>
            <person name="Zwiers L.-H."/>
            <person name="Turgeon B."/>
            <person name="Goodwin S."/>
            <person name="Spatafora J."/>
            <person name="Crous P."/>
            <person name="Grigoriev I."/>
        </authorList>
    </citation>
    <scope>NUCLEOTIDE SEQUENCE</scope>
    <source>
        <strain evidence="4">CBS 119687</strain>
    </source>
</reference>
<feature type="compositionally biased region" description="Basic and acidic residues" evidence="1">
    <location>
        <begin position="886"/>
        <end position="899"/>
    </location>
</feature>
<feature type="compositionally biased region" description="Low complexity" evidence="1">
    <location>
        <begin position="336"/>
        <end position="350"/>
    </location>
</feature>
<dbReference type="InterPro" id="IPR029006">
    <property type="entry name" value="ADF-H/Gelsolin-like_dom_sf"/>
</dbReference>
<accession>A0A6A5ZZI4</accession>
<dbReference type="GO" id="GO:0005737">
    <property type="term" value="C:cytoplasm"/>
    <property type="evidence" value="ECO:0007669"/>
    <property type="project" value="TreeGrafter"/>
</dbReference>
<dbReference type="RefSeq" id="XP_033519089.1">
    <property type="nucleotide sequence ID" value="XM_033662008.1"/>
</dbReference>
<feature type="compositionally biased region" description="Polar residues" evidence="1">
    <location>
        <begin position="125"/>
        <end position="137"/>
    </location>
</feature>
<dbReference type="InterPro" id="IPR057226">
    <property type="entry name" value="DUF7904"/>
</dbReference>
<dbReference type="Proteomes" id="UP000799771">
    <property type="component" value="Unassembled WGS sequence"/>
</dbReference>
<feature type="compositionally biased region" description="Basic and acidic residues" evidence="1">
    <location>
        <begin position="513"/>
        <end position="545"/>
    </location>
</feature>
<dbReference type="GO" id="GO:0051014">
    <property type="term" value="P:actin filament severing"/>
    <property type="evidence" value="ECO:0007669"/>
    <property type="project" value="TreeGrafter"/>
</dbReference>
<evidence type="ECO:0000313" key="5">
    <source>
        <dbReference type="Proteomes" id="UP000799771"/>
    </source>
</evidence>
<gene>
    <name evidence="4" type="ORF">P153DRAFT_125259</name>
</gene>
<feature type="region of interest" description="Disordered" evidence="1">
    <location>
        <begin position="1651"/>
        <end position="1677"/>
    </location>
</feature>
<evidence type="ECO:0000256" key="1">
    <source>
        <dbReference type="SAM" id="MobiDB-lite"/>
    </source>
</evidence>
<evidence type="ECO:0000313" key="4">
    <source>
        <dbReference type="EMBL" id="KAF2124696.1"/>
    </source>
</evidence>
<dbReference type="SUPFAM" id="SSF55753">
    <property type="entry name" value="Actin depolymerizing proteins"/>
    <property type="match status" value="3"/>
</dbReference>
<dbReference type="GO" id="GO:0051016">
    <property type="term" value="P:barbed-end actin filament capping"/>
    <property type="evidence" value="ECO:0007669"/>
    <property type="project" value="TreeGrafter"/>
</dbReference>
<dbReference type="Pfam" id="PF13254">
    <property type="entry name" value="DUF4045"/>
    <property type="match status" value="1"/>
</dbReference>
<feature type="region of interest" description="Disordered" evidence="1">
    <location>
        <begin position="46"/>
        <end position="671"/>
    </location>
</feature>
<feature type="compositionally biased region" description="Polar residues" evidence="1">
    <location>
        <begin position="839"/>
        <end position="858"/>
    </location>
</feature>
<dbReference type="OrthoDB" id="6375767at2759"/>
<dbReference type="Pfam" id="PF25480">
    <property type="entry name" value="DUF7904"/>
    <property type="match status" value="1"/>
</dbReference>
<feature type="compositionally biased region" description="Polar residues" evidence="1">
    <location>
        <begin position="291"/>
        <end position="312"/>
    </location>
</feature>
<protein>
    <submittedName>
        <fullName evidence="4">Uncharacterized protein</fullName>
    </submittedName>
</protein>
<feature type="region of interest" description="Disordered" evidence="1">
    <location>
        <begin position="831"/>
        <end position="1293"/>
    </location>
</feature>
<dbReference type="InterPro" id="IPR007122">
    <property type="entry name" value="Villin/Gelsolin"/>
</dbReference>
<organism evidence="4 5">
    <name type="scientific">Dothidotthia symphoricarpi CBS 119687</name>
    <dbReference type="NCBI Taxonomy" id="1392245"/>
    <lineage>
        <taxon>Eukaryota</taxon>
        <taxon>Fungi</taxon>
        <taxon>Dikarya</taxon>
        <taxon>Ascomycota</taxon>
        <taxon>Pezizomycotina</taxon>
        <taxon>Dothideomycetes</taxon>
        <taxon>Pleosporomycetidae</taxon>
        <taxon>Pleosporales</taxon>
        <taxon>Dothidotthiaceae</taxon>
        <taxon>Dothidotthia</taxon>
    </lineage>
</organism>
<evidence type="ECO:0000259" key="3">
    <source>
        <dbReference type="Pfam" id="PF25480"/>
    </source>
</evidence>
<keyword evidence="5" id="KW-1185">Reference proteome</keyword>
<feature type="compositionally biased region" description="Polar residues" evidence="1">
    <location>
        <begin position="166"/>
        <end position="201"/>
    </location>
</feature>
<feature type="compositionally biased region" description="Polar residues" evidence="1">
    <location>
        <begin position="396"/>
        <end position="406"/>
    </location>
</feature>
<feature type="region of interest" description="Disordered" evidence="1">
    <location>
        <begin position="729"/>
        <end position="798"/>
    </location>
</feature>
<feature type="compositionally biased region" description="Pro residues" evidence="1">
    <location>
        <begin position="1174"/>
        <end position="1184"/>
    </location>
</feature>
<dbReference type="GeneID" id="54402440"/>
<feature type="compositionally biased region" description="Basic and acidic residues" evidence="1">
    <location>
        <begin position="46"/>
        <end position="63"/>
    </location>
</feature>
<dbReference type="InterPro" id="IPR025118">
    <property type="entry name" value="DUF4045"/>
</dbReference>
<proteinExistence type="predicted"/>
<feature type="compositionally biased region" description="Low complexity" evidence="1">
    <location>
        <begin position="1129"/>
        <end position="1153"/>
    </location>
</feature>
<feature type="compositionally biased region" description="Basic and acidic residues" evidence="1">
    <location>
        <begin position="104"/>
        <end position="113"/>
    </location>
</feature>
<feature type="compositionally biased region" description="Polar residues" evidence="1">
    <location>
        <begin position="654"/>
        <end position="671"/>
    </location>
</feature>
<feature type="region of interest" description="Disordered" evidence="1">
    <location>
        <begin position="1"/>
        <end position="20"/>
    </location>
</feature>
<feature type="domain" description="DUF4045" evidence="2">
    <location>
        <begin position="178"/>
        <end position="729"/>
    </location>
</feature>
<feature type="compositionally biased region" description="Low complexity" evidence="1">
    <location>
        <begin position="1185"/>
        <end position="1195"/>
    </location>
</feature>
<feature type="compositionally biased region" description="Polar residues" evidence="1">
    <location>
        <begin position="736"/>
        <end position="750"/>
    </location>
</feature>
<feature type="compositionally biased region" description="Basic and acidic residues" evidence="1">
    <location>
        <begin position="563"/>
        <end position="576"/>
    </location>
</feature>
<dbReference type="PANTHER" id="PTHR11977:SF133">
    <property type="entry name" value="DUF4045 DOMAIN-CONTAINING PROTEIN"/>
    <property type="match status" value="1"/>
</dbReference>
<dbReference type="GO" id="GO:0005546">
    <property type="term" value="F:phosphatidylinositol-4,5-bisphosphate binding"/>
    <property type="evidence" value="ECO:0007669"/>
    <property type="project" value="TreeGrafter"/>
</dbReference>
<dbReference type="GO" id="GO:0015629">
    <property type="term" value="C:actin cytoskeleton"/>
    <property type="evidence" value="ECO:0007669"/>
    <property type="project" value="TreeGrafter"/>
</dbReference>
<name>A0A6A5ZZI4_9PLEO</name>
<feature type="compositionally biased region" description="Low complexity" evidence="1">
    <location>
        <begin position="1212"/>
        <end position="1230"/>
    </location>
</feature>